<evidence type="ECO:0000313" key="3">
    <source>
        <dbReference type="EMBL" id="GBE86938.1"/>
    </source>
</evidence>
<keyword evidence="2" id="KW-0472">Membrane</keyword>
<keyword evidence="4" id="KW-1185">Reference proteome</keyword>
<sequence>METLPSEKTRYAYSQAEQAAAPPSSSSESTKKKLELGEPFSKSSTVSVNADTTVVDPFDDYPDGGRGWVVVLGCVIFATATLGWAYV</sequence>
<evidence type="ECO:0000256" key="1">
    <source>
        <dbReference type="SAM" id="MobiDB-lite"/>
    </source>
</evidence>
<keyword evidence="2" id="KW-1133">Transmembrane helix</keyword>
<dbReference type="InParanoid" id="A0A401GXI0"/>
<organism evidence="3 4">
    <name type="scientific">Sparassis crispa</name>
    <dbReference type="NCBI Taxonomy" id="139825"/>
    <lineage>
        <taxon>Eukaryota</taxon>
        <taxon>Fungi</taxon>
        <taxon>Dikarya</taxon>
        <taxon>Basidiomycota</taxon>
        <taxon>Agaricomycotina</taxon>
        <taxon>Agaricomycetes</taxon>
        <taxon>Polyporales</taxon>
        <taxon>Sparassidaceae</taxon>
        <taxon>Sparassis</taxon>
    </lineage>
</organism>
<feature type="compositionally biased region" description="Low complexity" evidence="1">
    <location>
        <begin position="11"/>
        <end position="28"/>
    </location>
</feature>
<dbReference type="EMBL" id="BFAD01000010">
    <property type="protein sequence ID" value="GBE86938.1"/>
    <property type="molecule type" value="Genomic_DNA"/>
</dbReference>
<evidence type="ECO:0000256" key="2">
    <source>
        <dbReference type="SAM" id="Phobius"/>
    </source>
</evidence>
<reference evidence="3 4" key="1">
    <citation type="journal article" date="2018" name="Sci. Rep.">
        <title>Genome sequence of the cauliflower mushroom Sparassis crispa (Hanabiratake) and its association with beneficial usage.</title>
        <authorList>
            <person name="Kiyama R."/>
            <person name="Furutani Y."/>
            <person name="Kawaguchi K."/>
            <person name="Nakanishi T."/>
        </authorList>
    </citation>
    <scope>NUCLEOTIDE SEQUENCE [LARGE SCALE GENOMIC DNA]</scope>
</reference>
<feature type="region of interest" description="Disordered" evidence="1">
    <location>
        <begin position="1"/>
        <end position="45"/>
    </location>
</feature>
<dbReference type="RefSeq" id="XP_027617851.1">
    <property type="nucleotide sequence ID" value="XM_027762050.1"/>
</dbReference>
<dbReference type="AlphaFoldDB" id="A0A401GXI0"/>
<dbReference type="GeneID" id="38783855"/>
<protein>
    <submittedName>
        <fullName evidence="3">Uncharacterized protein</fullName>
    </submittedName>
</protein>
<feature type="transmembrane region" description="Helical" evidence="2">
    <location>
        <begin position="67"/>
        <end position="86"/>
    </location>
</feature>
<name>A0A401GXI0_9APHY</name>
<comment type="caution">
    <text evidence="3">The sequence shown here is derived from an EMBL/GenBank/DDBJ whole genome shotgun (WGS) entry which is preliminary data.</text>
</comment>
<keyword evidence="2" id="KW-0812">Transmembrane</keyword>
<evidence type="ECO:0000313" key="4">
    <source>
        <dbReference type="Proteomes" id="UP000287166"/>
    </source>
</evidence>
<accession>A0A401GXI0</accession>
<proteinExistence type="predicted"/>
<dbReference type="Proteomes" id="UP000287166">
    <property type="component" value="Unassembled WGS sequence"/>
</dbReference>
<gene>
    <name evidence="3" type="ORF">SCP_1001820</name>
</gene>
<dbReference type="OrthoDB" id="2213137at2759"/>
<feature type="compositionally biased region" description="Basic and acidic residues" evidence="1">
    <location>
        <begin position="1"/>
        <end position="10"/>
    </location>
</feature>